<evidence type="ECO:0000313" key="1">
    <source>
        <dbReference type="Proteomes" id="UP000095284"/>
    </source>
</evidence>
<organism evidence="1 2">
    <name type="scientific">Bursaphelenchus xylophilus</name>
    <name type="common">Pinewood nematode worm</name>
    <name type="synonym">Aphelenchoides xylophilus</name>
    <dbReference type="NCBI Taxonomy" id="6326"/>
    <lineage>
        <taxon>Eukaryota</taxon>
        <taxon>Metazoa</taxon>
        <taxon>Ecdysozoa</taxon>
        <taxon>Nematoda</taxon>
        <taxon>Chromadorea</taxon>
        <taxon>Rhabditida</taxon>
        <taxon>Tylenchina</taxon>
        <taxon>Tylenchomorpha</taxon>
        <taxon>Aphelenchoidea</taxon>
        <taxon>Aphelenchoididae</taxon>
        <taxon>Bursaphelenchus</taxon>
    </lineage>
</organism>
<dbReference type="Proteomes" id="UP000095284">
    <property type="component" value="Unplaced"/>
</dbReference>
<accession>A0A1I7SPA1</accession>
<dbReference type="WBParaSite" id="BXY_1489300.1">
    <property type="protein sequence ID" value="BXY_1489300.1"/>
    <property type="gene ID" value="BXY_1489300"/>
</dbReference>
<name>A0A1I7SPA1_BURXY</name>
<dbReference type="AlphaFoldDB" id="A0A1I7SPA1"/>
<reference evidence="2" key="1">
    <citation type="submission" date="2016-11" db="UniProtKB">
        <authorList>
            <consortium name="WormBaseParasite"/>
        </authorList>
    </citation>
    <scope>IDENTIFICATION</scope>
</reference>
<protein>
    <submittedName>
        <fullName evidence="2">Terminase</fullName>
    </submittedName>
</protein>
<sequence>YKGQQKFAVNWPPLHHVKQREKDLIEVAGGLDTTEASVGWTNPAMAFGLYVRRLVETAWWTTMPDDVDVVIVADGGGG</sequence>
<evidence type="ECO:0000313" key="2">
    <source>
        <dbReference type="WBParaSite" id="BXY_1489300.1"/>
    </source>
</evidence>
<proteinExistence type="predicted"/>